<keyword evidence="2" id="KW-1133">Transmembrane helix</keyword>
<proteinExistence type="predicted"/>
<evidence type="ECO:0000259" key="3">
    <source>
        <dbReference type="Pfam" id="PF04083"/>
    </source>
</evidence>
<dbReference type="OrthoDB" id="6130531at2759"/>
<feature type="region of interest" description="Disordered" evidence="1">
    <location>
        <begin position="80"/>
        <end position="110"/>
    </location>
</feature>
<dbReference type="GO" id="GO:0006629">
    <property type="term" value="P:lipid metabolic process"/>
    <property type="evidence" value="ECO:0007669"/>
    <property type="project" value="InterPro"/>
</dbReference>
<dbReference type="PANTHER" id="PTHR11005">
    <property type="entry name" value="LYSOSOMAL ACID LIPASE-RELATED"/>
    <property type="match status" value="1"/>
</dbReference>
<dbReference type="GO" id="GO:0016787">
    <property type="term" value="F:hydrolase activity"/>
    <property type="evidence" value="ECO:0007669"/>
    <property type="project" value="UniProtKB-KW"/>
</dbReference>
<feature type="transmembrane region" description="Helical" evidence="2">
    <location>
        <begin position="159"/>
        <end position="181"/>
    </location>
</feature>
<gene>
    <name evidence="4" type="ORF">BJ508DRAFT_371391</name>
</gene>
<dbReference type="STRING" id="1160509.A0A3N4H8I8"/>
<feature type="compositionally biased region" description="Basic and acidic residues" evidence="1">
    <location>
        <begin position="8"/>
        <end position="17"/>
    </location>
</feature>
<evidence type="ECO:0000313" key="5">
    <source>
        <dbReference type="Proteomes" id="UP000275078"/>
    </source>
</evidence>
<keyword evidence="4" id="KW-0378">Hydrolase</keyword>
<dbReference type="SUPFAM" id="SSF53474">
    <property type="entry name" value="alpha/beta-Hydrolases"/>
    <property type="match status" value="1"/>
</dbReference>
<protein>
    <submittedName>
        <fullName evidence="4">Alpha/beta-hydrolase</fullName>
    </submittedName>
</protein>
<accession>A0A3N4H8I8</accession>
<dbReference type="Proteomes" id="UP000275078">
    <property type="component" value="Unassembled WGS sequence"/>
</dbReference>
<organism evidence="4 5">
    <name type="scientific">Ascobolus immersus RN42</name>
    <dbReference type="NCBI Taxonomy" id="1160509"/>
    <lineage>
        <taxon>Eukaryota</taxon>
        <taxon>Fungi</taxon>
        <taxon>Dikarya</taxon>
        <taxon>Ascomycota</taxon>
        <taxon>Pezizomycotina</taxon>
        <taxon>Pezizomycetes</taxon>
        <taxon>Pezizales</taxon>
        <taxon>Ascobolaceae</taxon>
        <taxon>Ascobolus</taxon>
    </lineage>
</organism>
<name>A0A3N4H8I8_ASCIM</name>
<keyword evidence="2" id="KW-0472">Membrane</keyword>
<feature type="compositionally biased region" description="Acidic residues" evidence="1">
    <location>
        <begin position="96"/>
        <end position="110"/>
    </location>
</feature>
<dbReference type="Pfam" id="PF04083">
    <property type="entry name" value="Abhydro_lipase"/>
    <property type="match status" value="1"/>
</dbReference>
<reference evidence="4 5" key="1">
    <citation type="journal article" date="2018" name="Nat. Ecol. Evol.">
        <title>Pezizomycetes genomes reveal the molecular basis of ectomycorrhizal truffle lifestyle.</title>
        <authorList>
            <person name="Murat C."/>
            <person name="Payen T."/>
            <person name="Noel B."/>
            <person name="Kuo A."/>
            <person name="Morin E."/>
            <person name="Chen J."/>
            <person name="Kohler A."/>
            <person name="Krizsan K."/>
            <person name="Balestrini R."/>
            <person name="Da Silva C."/>
            <person name="Montanini B."/>
            <person name="Hainaut M."/>
            <person name="Levati E."/>
            <person name="Barry K.W."/>
            <person name="Belfiori B."/>
            <person name="Cichocki N."/>
            <person name="Clum A."/>
            <person name="Dockter R.B."/>
            <person name="Fauchery L."/>
            <person name="Guy J."/>
            <person name="Iotti M."/>
            <person name="Le Tacon F."/>
            <person name="Lindquist E.A."/>
            <person name="Lipzen A."/>
            <person name="Malagnac F."/>
            <person name="Mello A."/>
            <person name="Molinier V."/>
            <person name="Miyauchi S."/>
            <person name="Poulain J."/>
            <person name="Riccioni C."/>
            <person name="Rubini A."/>
            <person name="Sitrit Y."/>
            <person name="Splivallo R."/>
            <person name="Traeger S."/>
            <person name="Wang M."/>
            <person name="Zifcakova L."/>
            <person name="Wipf D."/>
            <person name="Zambonelli A."/>
            <person name="Paolocci F."/>
            <person name="Nowrousian M."/>
            <person name="Ottonello S."/>
            <person name="Baldrian P."/>
            <person name="Spatafora J.W."/>
            <person name="Henrissat B."/>
            <person name="Nagy L.G."/>
            <person name="Aury J.M."/>
            <person name="Wincker P."/>
            <person name="Grigoriev I.V."/>
            <person name="Bonfante P."/>
            <person name="Martin F.M."/>
        </authorList>
    </citation>
    <scope>NUCLEOTIDE SEQUENCE [LARGE SCALE GENOMIC DNA]</scope>
    <source>
        <strain evidence="4 5">RN42</strain>
    </source>
</reference>
<dbReference type="EMBL" id="ML119979">
    <property type="protein sequence ID" value="RPA71073.1"/>
    <property type="molecule type" value="Genomic_DNA"/>
</dbReference>
<dbReference type="InterPro" id="IPR029058">
    <property type="entry name" value="AB_hydrolase_fold"/>
</dbReference>
<dbReference type="AlphaFoldDB" id="A0A3N4H8I8"/>
<sequence>MTIPYPSRPDDHDEPHSETASPPPRPPPITEPKAHIASLHPVAVEAITDRDTIIILENGSHLPGVPVSDAHELEDLRDRVRSRNEDSGFSSAETDGTAESDSVEESAVELSDLDEMAQAQPDVVLTEVEVQKPPADTNPMFPPLPIWGPPSTLRWIQCLIFRFTSSILSFAFLLVILLGAITEGIGPVSVRLAKRCVGIDPDADRPFIAYERAQAEKLKTGEVEEDALVDDLDYYARRVGLRMREEEVQTEDGFVLKIQRVVVPGDSPESWALPRTAPGWNETKDGTKKKPRYPVLLMHGLLQSSGAYCANEERSLAFYLAKCGYDVWLGNNRCHFTPQHTVLEPSDPRMWAWNICQMGNLDLPSLVSHVLSTTGFPKLGYVAHSQGTTQTFITLSSSQRPELGEKLSIFCALAPAVYAGGLVEKLYFRFMRIISPGMFRVWFGIHGFIPLMLWMRAHMPWKIYGDLGYAVFWFLFGWSDTRWDRTSRRRLFVFSPTLVSAESMRWWLGRECFATKKCILGTSHHDLDPMEDEAWRKEKEGRGETPGAETDPKKRASYFSTTARPATPTPPSSPGGDVPWFPKQFPPLAMWVAGSDTLVNGFALLDRFKKGREPNVEVVRGDVIPEYEHLDVLWAVDAIDKVGRGVAELLPLTSV</sequence>
<feature type="region of interest" description="Disordered" evidence="1">
    <location>
        <begin position="536"/>
        <end position="578"/>
    </location>
</feature>
<dbReference type="Gene3D" id="3.40.50.1820">
    <property type="entry name" value="alpha/beta hydrolase"/>
    <property type="match status" value="1"/>
</dbReference>
<feature type="compositionally biased region" description="Pro residues" evidence="1">
    <location>
        <begin position="21"/>
        <end position="30"/>
    </location>
</feature>
<evidence type="ECO:0000256" key="2">
    <source>
        <dbReference type="SAM" id="Phobius"/>
    </source>
</evidence>
<feature type="region of interest" description="Disordered" evidence="1">
    <location>
        <begin position="1"/>
        <end position="33"/>
    </location>
</feature>
<dbReference type="InterPro" id="IPR006693">
    <property type="entry name" value="AB_hydrolase_lipase"/>
</dbReference>
<evidence type="ECO:0000313" key="4">
    <source>
        <dbReference type="EMBL" id="RPA71073.1"/>
    </source>
</evidence>
<evidence type="ECO:0000256" key="1">
    <source>
        <dbReference type="SAM" id="MobiDB-lite"/>
    </source>
</evidence>
<keyword evidence="2" id="KW-0812">Transmembrane</keyword>
<feature type="domain" description="Partial AB-hydrolase lipase" evidence="3">
    <location>
        <begin position="233"/>
        <end position="311"/>
    </location>
</feature>
<keyword evidence="5" id="KW-1185">Reference proteome</keyword>